<evidence type="ECO:0000259" key="6">
    <source>
        <dbReference type="PROSITE" id="PS50949"/>
    </source>
</evidence>
<dbReference type="InterPro" id="IPR004839">
    <property type="entry name" value="Aminotransferase_I/II_large"/>
</dbReference>
<dbReference type="InterPro" id="IPR000524">
    <property type="entry name" value="Tscrpt_reg_HTH_GntR"/>
</dbReference>
<keyword evidence="2" id="KW-0663">Pyridoxal phosphate</keyword>
<gene>
    <name evidence="7" type="ORF">GCM10011390_07860</name>
</gene>
<dbReference type="InterPro" id="IPR051446">
    <property type="entry name" value="HTH_trans_reg/aminotransferase"/>
</dbReference>
<accession>A0A916ZEA0</accession>
<reference evidence="7" key="2">
    <citation type="submission" date="2020-09" db="EMBL/GenBank/DDBJ databases">
        <authorList>
            <person name="Sun Q."/>
            <person name="Zhou Y."/>
        </authorList>
    </citation>
    <scope>NUCLEOTIDE SEQUENCE</scope>
    <source>
        <strain evidence="7">CGMCC 1.15367</strain>
    </source>
</reference>
<dbReference type="AlphaFoldDB" id="A0A916ZEA0"/>
<dbReference type="PROSITE" id="PS50949">
    <property type="entry name" value="HTH_GNTR"/>
    <property type="match status" value="1"/>
</dbReference>
<dbReference type="SUPFAM" id="SSF46785">
    <property type="entry name" value="Winged helix' DNA-binding domain"/>
    <property type="match status" value="1"/>
</dbReference>
<dbReference type="EMBL" id="BMIQ01000001">
    <property type="protein sequence ID" value="GGD91492.1"/>
    <property type="molecule type" value="Genomic_DNA"/>
</dbReference>
<dbReference type="GO" id="GO:0003700">
    <property type="term" value="F:DNA-binding transcription factor activity"/>
    <property type="evidence" value="ECO:0007669"/>
    <property type="project" value="InterPro"/>
</dbReference>
<dbReference type="InterPro" id="IPR036388">
    <property type="entry name" value="WH-like_DNA-bd_sf"/>
</dbReference>
<evidence type="ECO:0000256" key="1">
    <source>
        <dbReference type="ARBA" id="ARBA00005384"/>
    </source>
</evidence>
<dbReference type="Gene3D" id="3.40.640.10">
    <property type="entry name" value="Type I PLP-dependent aspartate aminotransferase-like (Major domain)"/>
    <property type="match status" value="1"/>
</dbReference>
<dbReference type="Pfam" id="PF00392">
    <property type="entry name" value="GntR"/>
    <property type="match status" value="1"/>
</dbReference>
<sequence>MTKWTITPAAGDGPYYVRLAEAIEQAVEAGAIASGDKLPPQRNLAYDLGVTIGTIGRAYSLLRERGIVSGEVGRGTYILGQDTTSAPGAGADHFSERYAGTRHEEAPRDKLRLDTTAAPDIGQGPAIGAVLAAIVTEHPLEVASYSRSHPAHWLEAGQRWLSRNGWSPAPECVVPTHGAHAAALAVVSAVTAAGDRIAFEALTYSQLSRATRLIGRRTAIVACDEQGMVPEDFERVCAQQHPKLAFLMPAAQNPTLAVLPEERRRAIAEIARRHGVWLIEDEIYGVLSEDPTPLVASFAPERTFVVGGLSKSVAAGVRGGWVACPPHFARRLKVTHKMTTGGISFVLAEAGARLVLSGAADEIRRSAIAEIRERQGLAETILAGYDVASHPQLPFLWLKLPEPWLSGTFKNAALREDILIDDEDEFKADRLERTFHRVRIAFSSSGRREVEAGLRRLRRLLDSGAAGYGGED</sequence>
<keyword evidence="4" id="KW-0238">DNA-binding</keyword>
<protein>
    <submittedName>
        <fullName evidence="7">GntR family transcriptional regulator</fullName>
    </submittedName>
</protein>
<keyword evidence="5" id="KW-0804">Transcription</keyword>
<dbReference type="Proteomes" id="UP000644699">
    <property type="component" value="Unassembled WGS sequence"/>
</dbReference>
<reference evidence="7" key="1">
    <citation type="journal article" date="2014" name="Int. J. Syst. Evol. Microbiol.">
        <title>Complete genome sequence of Corynebacterium casei LMG S-19264T (=DSM 44701T), isolated from a smear-ripened cheese.</title>
        <authorList>
            <consortium name="US DOE Joint Genome Institute (JGI-PGF)"/>
            <person name="Walter F."/>
            <person name="Albersmeier A."/>
            <person name="Kalinowski J."/>
            <person name="Ruckert C."/>
        </authorList>
    </citation>
    <scope>NUCLEOTIDE SEQUENCE</scope>
    <source>
        <strain evidence="7">CGMCC 1.15367</strain>
    </source>
</reference>
<evidence type="ECO:0000256" key="4">
    <source>
        <dbReference type="ARBA" id="ARBA00023125"/>
    </source>
</evidence>
<comment type="caution">
    <text evidence="7">The sequence shown here is derived from an EMBL/GenBank/DDBJ whole genome shotgun (WGS) entry which is preliminary data.</text>
</comment>
<dbReference type="RefSeq" id="WP_188906884.1">
    <property type="nucleotide sequence ID" value="NZ_BMIQ01000001.1"/>
</dbReference>
<dbReference type="Gene3D" id="3.90.1150.10">
    <property type="entry name" value="Aspartate Aminotransferase, domain 1"/>
    <property type="match status" value="1"/>
</dbReference>
<dbReference type="CDD" id="cd07377">
    <property type="entry name" value="WHTH_GntR"/>
    <property type="match status" value="1"/>
</dbReference>
<keyword evidence="3" id="KW-0805">Transcription regulation</keyword>
<dbReference type="GO" id="GO:0003677">
    <property type="term" value="F:DNA binding"/>
    <property type="evidence" value="ECO:0007669"/>
    <property type="project" value="UniProtKB-KW"/>
</dbReference>
<evidence type="ECO:0000256" key="5">
    <source>
        <dbReference type="ARBA" id="ARBA00023163"/>
    </source>
</evidence>
<dbReference type="InterPro" id="IPR036390">
    <property type="entry name" value="WH_DNA-bd_sf"/>
</dbReference>
<dbReference type="CDD" id="cd00609">
    <property type="entry name" value="AAT_like"/>
    <property type="match status" value="1"/>
</dbReference>
<dbReference type="PANTHER" id="PTHR46577">
    <property type="entry name" value="HTH-TYPE TRANSCRIPTIONAL REGULATORY PROTEIN GABR"/>
    <property type="match status" value="1"/>
</dbReference>
<organism evidence="7 8">
    <name type="scientific">Aureimonas endophytica</name>
    <dbReference type="NCBI Taxonomy" id="2027858"/>
    <lineage>
        <taxon>Bacteria</taxon>
        <taxon>Pseudomonadati</taxon>
        <taxon>Pseudomonadota</taxon>
        <taxon>Alphaproteobacteria</taxon>
        <taxon>Hyphomicrobiales</taxon>
        <taxon>Aurantimonadaceae</taxon>
        <taxon>Aureimonas</taxon>
    </lineage>
</organism>
<dbReference type="SMART" id="SM00345">
    <property type="entry name" value="HTH_GNTR"/>
    <property type="match status" value="1"/>
</dbReference>
<comment type="similarity">
    <text evidence="1">In the C-terminal section; belongs to the class-I pyridoxal-phosphate-dependent aminotransferase family.</text>
</comment>
<name>A0A916ZEA0_9HYPH</name>
<dbReference type="InterPro" id="IPR015422">
    <property type="entry name" value="PyrdxlP-dep_Trfase_small"/>
</dbReference>
<evidence type="ECO:0000313" key="8">
    <source>
        <dbReference type="Proteomes" id="UP000644699"/>
    </source>
</evidence>
<dbReference type="PANTHER" id="PTHR46577:SF1">
    <property type="entry name" value="HTH-TYPE TRANSCRIPTIONAL REGULATORY PROTEIN GABR"/>
    <property type="match status" value="1"/>
</dbReference>
<dbReference type="InterPro" id="IPR015424">
    <property type="entry name" value="PyrdxlP-dep_Trfase"/>
</dbReference>
<dbReference type="Pfam" id="PF00155">
    <property type="entry name" value="Aminotran_1_2"/>
    <property type="match status" value="1"/>
</dbReference>
<dbReference type="GO" id="GO:0030170">
    <property type="term" value="F:pyridoxal phosphate binding"/>
    <property type="evidence" value="ECO:0007669"/>
    <property type="project" value="InterPro"/>
</dbReference>
<proteinExistence type="inferred from homology"/>
<keyword evidence="8" id="KW-1185">Reference proteome</keyword>
<dbReference type="Gene3D" id="1.10.10.10">
    <property type="entry name" value="Winged helix-like DNA-binding domain superfamily/Winged helix DNA-binding domain"/>
    <property type="match status" value="1"/>
</dbReference>
<dbReference type="SUPFAM" id="SSF53383">
    <property type="entry name" value="PLP-dependent transferases"/>
    <property type="match status" value="1"/>
</dbReference>
<feature type="domain" description="HTH gntR-type" evidence="6">
    <location>
        <begin position="13"/>
        <end position="81"/>
    </location>
</feature>
<evidence type="ECO:0000256" key="3">
    <source>
        <dbReference type="ARBA" id="ARBA00023015"/>
    </source>
</evidence>
<dbReference type="InterPro" id="IPR015421">
    <property type="entry name" value="PyrdxlP-dep_Trfase_major"/>
</dbReference>
<evidence type="ECO:0000313" key="7">
    <source>
        <dbReference type="EMBL" id="GGD91492.1"/>
    </source>
</evidence>
<evidence type="ECO:0000256" key="2">
    <source>
        <dbReference type="ARBA" id="ARBA00022898"/>
    </source>
</evidence>